<reference evidence="2" key="1">
    <citation type="submission" date="2016-06" db="EMBL/GenBank/DDBJ databases">
        <authorList>
            <person name="Sutton G."/>
            <person name="Brinkac L."/>
            <person name="Sanka R."/>
            <person name="Adams M."/>
            <person name="Lau E."/>
            <person name="Garcia-Basteiro A."/>
            <person name="Lopez-Varela E."/>
            <person name="Palencia S."/>
        </authorList>
    </citation>
    <scope>NUCLEOTIDE SEQUENCE [LARGE SCALE GENOMIC DNA]</scope>
    <source>
        <strain evidence="2">1127319.6</strain>
    </source>
</reference>
<dbReference type="AlphaFoldDB" id="A0A1A3H7G7"/>
<comment type="caution">
    <text evidence="1">The sequence shown here is derived from an EMBL/GenBank/DDBJ whole genome shotgun (WGS) entry which is preliminary data.</text>
</comment>
<dbReference type="Proteomes" id="UP000093898">
    <property type="component" value="Unassembled WGS sequence"/>
</dbReference>
<accession>A0A1A3H7G7</accession>
<gene>
    <name evidence="1" type="ORF">A5630_18850</name>
</gene>
<organism evidence="1 2">
    <name type="scientific">Mycolicibacterium mucogenicum</name>
    <name type="common">Mycobacterium mucogenicum</name>
    <dbReference type="NCBI Taxonomy" id="56689"/>
    <lineage>
        <taxon>Bacteria</taxon>
        <taxon>Bacillati</taxon>
        <taxon>Actinomycetota</taxon>
        <taxon>Actinomycetes</taxon>
        <taxon>Mycobacteriales</taxon>
        <taxon>Mycobacteriaceae</taxon>
        <taxon>Mycolicibacterium</taxon>
    </lineage>
</organism>
<evidence type="ECO:0000313" key="1">
    <source>
        <dbReference type="EMBL" id="OBJ43553.1"/>
    </source>
</evidence>
<proteinExistence type="predicted"/>
<sequence length="95" mass="9562">MDLAVAQGLTAELEGFAGFEAAIFQTVSQGRDTPVSGGVLAEGPLDVRCFVLIHDDALDLGAVDAAGGVEVADWCDAGCAASANLLFQAFLGFGG</sequence>
<evidence type="ECO:0000313" key="2">
    <source>
        <dbReference type="Proteomes" id="UP000093898"/>
    </source>
</evidence>
<dbReference type="EMBL" id="LZLC01000075">
    <property type="protein sequence ID" value="OBJ43553.1"/>
    <property type="molecule type" value="Genomic_DNA"/>
</dbReference>
<name>A0A1A3H7G7_MYCMU</name>
<protein>
    <submittedName>
        <fullName evidence="1">Uncharacterized protein</fullName>
    </submittedName>
</protein>